<evidence type="ECO:0000313" key="2">
    <source>
        <dbReference type="Proteomes" id="UP000237105"/>
    </source>
</evidence>
<accession>A0A2P5APK3</accession>
<gene>
    <name evidence="1" type="ORF">PanWU01x14_313180</name>
</gene>
<dbReference type="EMBL" id="JXTB01000497">
    <property type="protein sequence ID" value="PON38381.1"/>
    <property type="molecule type" value="Genomic_DNA"/>
</dbReference>
<sequence>MQWLESLGTMQVNWHTLLMKFQIGGIMVTLQVNPSLGKPLVSLKAMIQTVQHEGEALLLEYNHVVDPNSLEHHPIPDPIAFLLNQFHALFEQPTTPPPQAVAITLLSSAKEWQQSVRPYRYLQPQKNEIECLVGEMLAARLIQPSSSPFSIPVLV</sequence>
<protein>
    <submittedName>
        <fullName evidence="1">Uncharacterized protein</fullName>
    </submittedName>
</protein>
<dbReference type="Proteomes" id="UP000237105">
    <property type="component" value="Unassembled WGS sequence"/>
</dbReference>
<organism evidence="1 2">
    <name type="scientific">Parasponia andersonii</name>
    <name type="common">Sponia andersonii</name>
    <dbReference type="NCBI Taxonomy" id="3476"/>
    <lineage>
        <taxon>Eukaryota</taxon>
        <taxon>Viridiplantae</taxon>
        <taxon>Streptophyta</taxon>
        <taxon>Embryophyta</taxon>
        <taxon>Tracheophyta</taxon>
        <taxon>Spermatophyta</taxon>
        <taxon>Magnoliopsida</taxon>
        <taxon>eudicotyledons</taxon>
        <taxon>Gunneridae</taxon>
        <taxon>Pentapetalae</taxon>
        <taxon>rosids</taxon>
        <taxon>fabids</taxon>
        <taxon>Rosales</taxon>
        <taxon>Cannabaceae</taxon>
        <taxon>Parasponia</taxon>
    </lineage>
</organism>
<proteinExistence type="predicted"/>
<dbReference type="InterPro" id="IPR043502">
    <property type="entry name" value="DNA/RNA_pol_sf"/>
</dbReference>
<dbReference type="Gene3D" id="3.10.10.10">
    <property type="entry name" value="HIV Type 1 Reverse Transcriptase, subunit A, domain 1"/>
    <property type="match status" value="1"/>
</dbReference>
<keyword evidence="2" id="KW-1185">Reference proteome</keyword>
<dbReference type="SUPFAM" id="SSF56672">
    <property type="entry name" value="DNA/RNA polymerases"/>
    <property type="match status" value="1"/>
</dbReference>
<dbReference type="OrthoDB" id="1934862at2759"/>
<feature type="non-terminal residue" evidence="1">
    <location>
        <position position="155"/>
    </location>
</feature>
<name>A0A2P5APK3_PARAD</name>
<evidence type="ECO:0000313" key="1">
    <source>
        <dbReference type="EMBL" id="PON38381.1"/>
    </source>
</evidence>
<reference evidence="2" key="1">
    <citation type="submission" date="2016-06" db="EMBL/GenBank/DDBJ databases">
        <title>Parallel loss of symbiosis genes in relatives of nitrogen-fixing non-legume Parasponia.</title>
        <authorList>
            <person name="Van Velzen R."/>
            <person name="Holmer R."/>
            <person name="Bu F."/>
            <person name="Rutten L."/>
            <person name="Van Zeijl A."/>
            <person name="Liu W."/>
            <person name="Santuari L."/>
            <person name="Cao Q."/>
            <person name="Sharma T."/>
            <person name="Shen D."/>
            <person name="Roswanjaya Y."/>
            <person name="Wardhani T."/>
            <person name="Kalhor M.S."/>
            <person name="Jansen J."/>
            <person name="Van den Hoogen J."/>
            <person name="Gungor B."/>
            <person name="Hartog M."/>
            <person name="Hontelez J."/>
            <person name="Verver J."/>
            <person name="Yang W.-C."/>
            <person name="Schijlen E."/>
            <person name="Repin R."/>
            <person name="Schilthuizen M."/>
            <person name="Schranz E."/>
            <person name="Heidstra R."/>
            <person name="Miyata K."/>
            <person name="Fedorova E."/>
            <person name="Kohlen W."/>
            <person name="Bisseling T."/>
            <person name="Smit S."/>
            <person name="Geurts R."/>
        </authorList>
    </citation>
    <scope>NUCLEOTIDE SEQUENCE [LARGE SCALE GENOMIC DNA]</scope>
    <source>
        <strain evidence="2">cv. WU1-14</strain>
    </source>
</reference>
<comment type="caution">
    <text evidence="1">The sequence shown here is derived from an EMBL/GenBank/DDBJ whole genome shotgun (WGS) entry which is preliminary data.</text>
</comment>
<dbReference type="AlphaFoldDB" id="A0A2P5APK3"/>